<dbReference type="Pfam" id="PF01520">
    <property type="entry name" value="Amidase_3"/>
    <property type="match status" value="1"/>
</dbReference>
<dbReference type="SUPFAM" id="SSF53187">
    <property type="entry name" value="Zn-dependent exopeptidases"/>
    <property type="match status" value="1"/>
</dbReference>
<comment type="caution">
    <text evidence="4">The sequence shown here is derived from an EMBL/GenBank/DDBJ whole genome shotgun (WGS) entry which is preliminary data.</text>
</comment>
<feature type="compositionally biased region" description="Basic and acidic residues" evidence="2">
    <location>
        <begin position="470"/>
        <end position="480"/>
    </location>
</feature>
<dbReference type="PANTHER" id="PTHR30404:SF0">
    <property type="entry name" value="N-ACETYLMURAMOYL-L-ALANINE AMIDASE AMIC"/>
    <property type="match status" value="1"/>
</dbReference>
<proteinExistence type="predicted"/>
<dbReference type="GO" id="GO:0030288">
    <property type="term" value="C:outer membrane-bounded periplasmic space"/>
    <property type="evidence" value="ECO:0007669"/>
    <property type="project" value="TreeGrafter"/>
</dbReference>
<feature type="region of interest" description="Disordered" evidence="2">
    <location>
        <begin position="459"/>
        <end position="480"/>
    </location>
</feature>
<dbReference type="Proteomes" id="UP000779900">
    <property type="component" value="Unassembled WGS sequence"/>
</dbReference>
<dbReference type="Gene3D" id="3.40.630.40">
    <property type="entry name" value="Zn-dependent exopeptidases"/>
    <property type="match status" value="1"/>
</dbReference>
<sequence length="480" mass="52483">MRRRRHPALVAGALVLVAVALLHARTVDIAGARIETRTLGKVECVPLSAVAAVLNGRFWHVADRFVMLLPGDSTKPGPEYVLRADSIHAVCDGRRIELPAAPLIDGDRLYLPVVTLADLFPSTRVPELQSLETARQGDTVVFTFRGKCGPGEKLTAFGDSRSSLEYRLVVSARRAPEFGPQVAILSLTPPGILRSVTLDSGTGTALSLSFRQPAAQRLNIQSDRVQLHVWPLPERIIKRIVLDPGHGGEDPGAVGRRGTREKIVVIDIVRRLKKKLEKQGFEVILTRDSDKLVSLTDRAKTGNGRRADLFVSIHANSSPNRAACGLETYFLSEAKTDWERAVAARENASFQTGDSSNALNAAGDVGLILADLAQNEYLVESSELAARIQEKAVPYVRIKDRGVRQANFYVLRNNFMPAVLVEVGFLSNKSEEKLLRQFDHRERLAEGISRGIAEFAKLYNPKPSGATSGGKDKKPNPSKS</sequence>
<dbReference type="GO" id="GO:0009253">
    <property type="term" value="P:peptidoglycan catabolic process"/>
    <property type="evidence" value="ECO:0007669"/>
    <property type="project" value="InterPro"/>
</dbReference>
<reference evidence="4" key="1">
    <citation type="submission" date="2019-03" db="EMBL/GenBank/DDBJ databases">
        <title>Lake Tanganyika Metagenome-Assembled Genomes (MAGs).</title>
        <authorList>
            <person name="Tran P."/>
        </authorList>
    </citation>
    <scope>NUCLEOTIDE SEQUENCE</scope>
    <source>
        <strain evidence="4">K_DeepCast_150m_m2_040</strain>
    </source>
</reference>
<dbReference type="PANTHER" id="PTHR30404">
    <property type="entry name" value="N-ACETYLMURAMOYL-L-ALANINE AMIDASE"/>
    <property type="match status" value="1"/>
</dbReference>
<evidence type="ECO:0000256" key="1">
    <source>
        <dbReference type="ARBA" id="ARBA00022801"/>
    </source>
</evidence>
<organism evidence="4 5">
    <name type="scientific">candidate division WOR-3 bacterium</name>
    <dbReference type="NCBI Taxonomy" id="2052148"/>
    <lineage>
        <taxon>Bacteria</taxon>
        <taxon>Bacteria division WOR-3</taxon>
    </lineage>
</organism>
<accession>A0A937XDU8</accession>
<dbReference type="SMART" id="SM00646">
    <property type="entry name" value="Ami_3"/>
    <property type="match status" value="1"/>
</dbReference>
<keyword evidence="1" id="KW-0378">Hydrolase</keyword>
<dbReference type="InterPro" id="IPR050695">
    <property type="entry name" value="N-acetylmuramoyl_amidase_3"/>
</dbReference>
<dbReference type="AlphaFoldDB" id="A0A937XDU8"/>
<dbReference type="SUPFAM" id="SSF55383">
    <property type="entry name" value="Copper amine oxidase, domain N"/>
    <property type="match status" value="1"/>
</dbReference>
<dbReference type="CDD" id="cd02696">
    <property type="entry name" value="MurNAc-LAA"/>
    <property type="match status" value="1"/>
</dbReference>
<dbReference type="FunFam" id="3.40.630.40:FF:000005">
    <property type="entry name" value="N-acetylmuramoyl-L-alanine amidase (AmiA)"/>
    <property type="match status" value="1"/>
</dbReference>
<feature type="domain" description="MurNAc-LAA" evidence="3">
    <location>
        <begin position="299"/>
        <end position="453"/>
    </location>
</feature>
<gene>
    <name evidence="4" type="ORF">FJY68_07035</name>
</gene>
<protein>
    <recommendedName>
        <fullName evidence="3">MurNAc-LAA domain-containing protein</fullName>
    </recommendedName>
</protein>
<dbReference type="InterPro" id="IPR002508">
    <property type="entry name" value="MurNAc-LAA_cat"/>
</dbReference>
<evidence type="ECO:0000259" key="3">
    <source>
        <dbReference type="SMART" id="SM00646"/>
    </source>
</evidence>
<evidence type="ECO:0000256" key="2">
    <source>
        <dbReference type="SAM" id="MobiDB-lite"/>
    </source>
</evidence>
<dbReference type="InterPro" id="IPR036582">
    <property type="entry name" value="Mao_N_sf"/>
</dbReference>
<evidence type="ECO:0000313" key="5">
    <source>
        <dbReference type="Proteomes" id="UP000779900"/>
    </source>
</evidence>
<evidence type="ECO:0000313" key="4">
    <source>
        <dbReference type="EMBL" id="MBM3331593.1"/>
    </source>
</evidence>
<dbReference type="EMBL" id="VGIR01000036">
    <property type="protein sequence ID" value="MBM3331593.1"/>
    <property type="molecule type" value="Genomic_DNA"/>
</dbReference>
<name>A0A937XDU8_UNCW3</name>
<dbReference type="GO" id="GO:0008745">
    <property type="term" value="F:N-acetylmuramoyl-L-alanine amidase activity"/>
    <property type="evidence" value="ECO:0007669"/>
    <property type="project" value="InterPro"/>
</dbReference>